<dbReference type="InterPro" id="IPR043129">
    <property type="entry name" value="ATPase_NBD"/>
</dbReference>
<proteinExistence type="inferred from homology"/>
<evidence type="ECO:0000256" key="8">
    <source>
        <dbReference type="HAMAP-Rule" id="MF_02220"/>
    </source>
</evidence>
<dbReference type="GO" id="GO:0004856">
    <property type="term" value="F:D-xylulokinase activity"/>
    <property type="evidence" value="ECO:0007669"/>
    <property type="project" value="UniProtKB-UniRule"/>
</dbReference>
<reference evidence="13" key="2">
    <citation type="submission" date="2020-09" db="EMBL/GenBank/DDBJ databases">
        <authorList>
            <person name="Sun Q."/>
            <person name="Kim S."/>
        </authorList>
    </citation>
    <scope>NUCLEOTIDE SEQUENCE</scope>
    <source>
        <strain evidence="13">KCTC 42249</strain>
    </source>
</reference>
<reference evidence="13" key="1">
    <citation type="journal article" date="2014" name="Int. J. Syst. Evol. Microbiol.">
        <title>Complete genome sequence of Corynebacterium casei LMG S-19264T (=DSM 44701T), isolated from a smear-ripened cheese.</title>
        <authorList>
            <consortium name="US DOE Joint Genome Institute (JGI-PGF)"/>
            <person name="Walter F."/>
            <person name="Albersmeier A."/>
            <person name="Kalinowski J."/>
            <person name="Ruckert C."/>
        </authorList>
    </citation>
    <scope>NUCLEOTIDE SEQUENCE</scope>
    <source>
        <strain evidence="13">KCTC 42249</strain>
    </source>
</reference>
<dbReference type="PANTHER" id="PTHR43095">
    <property type="entry name" value="SUGAR KINASE"/>
    <property type="match status" value="1"/>
</dbReference>
<evidence type="ECO:0000256" key="6">
    <source>
        <dbReference type="ARBA" id="ARBA00022840"/>
    </source>
</evidence>
<dbReference type="InterPro" id="IPR000577">
    <property type="entry name" value="Carb_kinase_FGGY"/>
</dbReference>
<keyword evidence="7 8" id="KW-0119">Carbohydrate metabolism</keyword>
<dbReference type="PROSITE" id="PS00445">
    <property type="entry name" value="FGGY_KINASES_2"/>
    <property type="match status" value="1"/>
</dbReference>
<keyword evidence="2 8" id="KW-0859">Xylose metabolism</keyword>
<dbReference type="InterPro" id="IPR006000">
    <property type="entry name" value="Xylulokinase"/>
</dbReference>
<evidence type="ECO:0000256" key="2">
    <source>
        <dbReference type="ARBA" id="ARBA00022629"/>
    </source>
</evidence>
<dbReference type="AlphaFoldDB" id="A0A8J3DUF1"/>
<dbReference type="InterPro" id="IPR018485">
    <property type="entry name" value="FGGY_C"/>
</dbReference>
<dbReference type="PANTHER" id="PTHR43095:SF6">
    <property type="entry name" value="XYLULOSE KINASE"/>
    <property type="match status" value="1"/>
</dbReference>
<dbReference type="EC" id="2.7.1.17" evidence="8 10"/>
<dbReference type="CDD" id="cd07808">
    <property type="entry name" value="ASKHA_NBD_FGGY_EcXK-like"/>
    <property type="match status" value="1"/>
</dbReference>
<keyword evidence="5 8" id="KW-0418">Kinase</keyword>
<feature type="domain" description="Carbohydrate kinase FGGY N-terminal" evidence="11">
    <location>
        <begin position="53"/>
        <end position="294"/>
    </location>
</feature>
<evidence type="ECO:0000256" key="7">
    <source>
        <dbReference type="ARBA" id="ARBA00023277"/>
    </source>
</evidence>
<sequence>MGLNSPKQKTFDSAGFLLFALVHFAMTEPNSLTGGIAYRELSASCGELLEECMYLGLDLGTSGVKALLIDDEQRIVGSANGSLEVSRPHSGWSEQDPAHWIRATEEAISALKAAHPAELSAVKGVGLSGQMHGATLIDATGAVLRPCILWNDTRSYREAAALDADPRFRDITGNIVFPGFTAPKLAWVKANEPDVFAKVAKVLLPKDYLRLWLTGEAISEMSDSAGTAWLDVANRKWSSDLLAATDLDESHMPALVEGTEVGGTLRAELASAWGISGTVVVAGGAGDNAASACGMGTVKPGSAFVSLGTSGVLFASNAAYLPNASSAVHTFCHALPGTWHQMGVILSATDSLNWLSRITGKKAADLTQPLGDTLRAPTGVTFLPYLSGERTPHNDALIRGVFSGLEQETGATEMTQAVLEGVAFAFRDSLEALRVAGTELSRVTAIGGGSRSHYWLKVIATALGIPVDIPADGDFGAAFGAARLGLIAAIGADPLTVCTPPATDLTIEPDSALRPAFEDAYERYRSLYPAIKAA</sequence>
<feature type="active site" description="Proton acceptor" evidence="8">
    <location>
        <position position="287"/>
    </location>
</feature>
<comment type="caution">
    <text evidence="13">The sequence shown here is derived from an EMBL/GenBank/DDBJ whole genome shotgun (WGS) entry which is preliminary data.</text>
</comment>
<evidence type="ECO:0000256" key="10">
    <source>
        <dbReference type="RuleBase" id="RU364073"/>
    </source>
</evidence>
<dbReference type="Gene3D" id="3.30.420.40">
    <property type="match status" value="2"/>
</dbReference>
<evidence type="ECO:0000256" key="5">
    <source>
        <dbReference type="ARBA" id="ARBA00022777"/>
    </source>
</evidence>
<keyword evidence="14" id="KW-1185">Reference proteome</keyword>
<evidence type="ECO:0000313" key="14">
    <source>
        <dbReference type="Proteomes" id="UP000630142"/>
    </source>
</evidence>
<dbReference type="GO" id="GO:0005524">
    <property type="term" value="F:ATP binding"/>
    <property type="evidence" value="ECO:0007669"/>
    <property type="project" value="UniProtKB-UniRule"/>
</dbReference>
<keyword evidence="4 8" id="KW-0547">Nucleotide-binding</keyword>
<evidence type="ECO:0000259" key="12">
    <source>
        <dbReference type="Pfam" id="PF02782"/>
    </source>
</evidence>
<name>A0A8J3DUF1_9HYPH</name>
<evidence type="ECO:0000259" key="11">
    <source>
        <dbReference type="Pfam" id="PF00370"/>
    </source>
</evidence>
<dbReference type="EMBL" id="BMZQ01000002">
    <property type="protein sequence ID" value="GHD13857.1"/>
    <property type="molecule type" value="Genomic_DNA"/>
</dbReference>
<evidence type="ECO:0000256" key="9">
    <source>
        <dbReference type="RuleBase" id="RU003733"/>
    </source>
</evidence>
<dbReference type="Proteomes" id="UP000630142">
    <property type="component" value="Unassembled WGS sequence"/>
</dbReference>
<dbReference type="GO" id="GO:0005998">
    <property type="term" value="P:xylulose catabolic process"/>
    <property type="evidence" value="ECO:0007669"/>
    <property type="project" value="UniProtKB-UniRule"/>
</dbReference>
<feature type="binding site" evidence="8">
    <location>
        <begin position="131"/>
        <end position="132"/>
    </location>
    <ligand>
        <name>substrate</name>
    </ligand>
</feature>
<dbReference type="SUPFAM" id="SSF53067">
    <property type="entry name" value="Actin-like ATPase domain"/>
    <property type="match status" value="2"/>
</dbReference>
<dbReference type="HAMAP" id="MF_02220">
    <property type="entry name" value="XylB"/>
    <property type="match status" value="1"/>
</dbReference>
<dbReference type="InterPro" id="IPR018484">
    <property type="entry name" value="FGGY_N"/>
</dbReference>
<keyword evidence="3 8" id="KW-0808">Transferase</keyword>
<feature type="domain" description="Carbohydrate kinase FGGY C-terminal" evidence="12">
    <location>
        <begin position="304"/>
        <end position="489"/>
    </location>
</feature>
<accession>A0A8J3DUF1</accession>
<evidence type="ECO:0000256" key="1">
    <source>
        <dbReference type="ARBA" id="ARBA00009156"/>
    </source>
</evidence>
<dbReference type="InterPro" id="IPR050406">
    <property type="entry name" value="FGGY_Carb_Kinase"/>
</dbReference>
<organism evidence="13 14">
    <name type="scientific">Tianweitania populi</name>
    <dbReference type="NCBI Taxonomy" id="1607949"/>
    <lineage>
        <taxon>Bacteria</taxon>
        <taxon>Pseudomonadati</taxon>
        <taxon>Pseudomonadota</taxon>
        <taxon>Alphaproteobacteria</taxon>
        <taxon>Hyphomicrobiales</taxon>
        <taxon>Phyllobacteriaceae</taxon>
        <taxon>Tianweitania</taxon>
    </lineage>
</organism>
<evidence type="ECO:0000256" key="4">
    <source>
        <dbReference type="ARBA" id="ARBA00022741"/>
    </source>
</evidence>
<comment type="catalytic activity">
    <reaction evidence="8 10">
        <text>D-xylulose + ATP = D-xylulose 5-phosphate + ADP + H(+)</text>
        <dbReference type="Rhea" id="RHEA:10964"/>
        <dbReference type="ChEBI" id="CHEBI:15378"/>
        <dbReference type="ChEBI" id="CHEBI:17140"/>
        <dbReference type="ChEBI" id="CHEBI:30616"/>
        <dbReference type="ChEBI" id="CHEBI:57737"/>
        <dbReference type="ChEBI" id="CHEBI:456216"/>
        <dbReference type="EC" id="2.7.1.17"/>
    </reaction>
</comment>
<comment type="similarity">
    <text evidence="1 8 9">Belongs to the FGGY kinase family.</text>
</comment>
<dbReference type="Pfam" id="PF02782">
    <property type="entry name" value="FGGY_C"/>
    <property type="match status" value="1"/>
</dbReference>
<dbReference type="GO" id="GO:0042732">
    <property type="term" value="P:D-xylose metabolic process"/>
    <property type="evidence" value="ECO:0007669"/>
    <property type="project" value="UniProtKB-KW"/>
</dbReference>
<dbReference type="NCBIfam" id="TIGR01312">
    <property type="entry name" value="XylB"/>
    <property type="match status" value="1"/>
</dbReference>
<dbReference type="InterPro" id="IPR018483">
    <property type="entry name" value="Carb_kinase_FGGY_CS"/>
</dbReference>
<feature type="site" description="Important for activity" evidence="8">
    <location>
        <position position="58"/>
    </location>
</feature>
<protein>
    <recommendedName>
        <fullName evidence="8 10">Xylulose kinase</fullName>
        <shortName evidence="8 10">Xylulokinase</shortName>
        <ecNumber evidence="8 10">2.7.1.17</ecNumber>
    </recommendedName>
</protein>
<comment type="function">
    <text evidence="8">Catalyzes the phosphorylation of D-xylulose to D-xylulose 5-phosphate.</text>
</comment>
<evidence type="ECO:0000313" key="13">
    <source>
        <dbReference type="EMBL" id="GHD13857.1"/>
    </source>
</evidence>
<evidence type="ECO:0000256" key="3">
    <source>
        <dbReference type="ARBA" id="ARBA00022679"/>
    </source>
</evidence>
<dbReference type="PIRSF" id="PIRSF000538">
    <property type="entry name" value="GlpK"/>
    <property type="match status" value="1"/>
</dbReference>
<keyword evidence="6 8" id="KW-0067">ATP-binding</keyword>
<gene>
    <name evidence="8 10" type="primary">xylB</name>
    <name evidence="13" type="ORF">GCM10016234_18670</name>
</gene>
<dbReference type="Pfam" id="PF00370">
    <property type="entry name" value="FGGY_N"/>
    <property type="match status" value="1"/>
</dbReference>